<dbReference type="Proteomes" id="UP001562425">
    <property type="component" value="Unassembled WGS sequence"/>
</dbReference>
<proteinExistence type="predicted"/>
<reference evidence="2 3" key="1">
    <citation type="submission" date="2024-05" db="EMBL/GenBank/DDBJ databases">
        <title>Culex pipiens pipiens assembly and annotation.</title>
        <authorList>
            <person name="Alout H."/>
            <person name="Durand T."/>
        </authorList>
    </citation>
    <scope>NUCLEOTIDE SEQUENCE [LARGE SCALE GENOMIC DNA]</scope>
    <source>
        <strain evidence="2">HA-2024</strain>
        <tissue evidence="2">Whole body</tissue>
    </source>
</reference>
<comment type="caution">
    <text evidence="2">The sequence shown here is derived from an EMBL/GenBank/DDBJ whole genome shotgun (WGS) entry which is preliminary data.</text>
</comment>
<accession>A0ABD1DLX2</accession>
<feature type="compositionally biased region" description="Polar residues" evidence="1">
    <location>
        <begin position="90"/>
        <end position="108"/>
    </location>
</feature>
<feature type="region of interest" description="Disordered" evidence="1">
    <location>
        <begin position="23"/>
        <end position="114"/>
    </location>
</feature>
<sequence>MDRRLAHLERMLSGLTVTVTGMAEQQKSQLNQSQGSNGNALGNPNGSIPKEKPRLRVRRSDGENNPSKKESEKTYSGSNLRSTRGRNGIRGTQTIKDSYDTTKVTAETVNHPAL</sequence>
<dbReference type="EMBL" id="JBEHCU010005186">
    <property type="protein sequence ID" value="KAL1400613.1"/>
    <property type="molecule type" value="Genomic_DNA"/>
</dbReference>
<protein>
    <submittedName>
        <fullName evidence="2">Uncharacterized protein</fullName>
    </submittedName>
</protein>
<evidence type="ECO:0000313" key="3">
    <source>
        <dbReference type="Proteomes" id="UP001562425"/>
    </source>
</evidence>
<dbReference type="AlphaFoldDB" id="A0ABD1DLX2"/>
<evidence type="ECO:0000256" key="1">
    <source>
        <dbReference type="SAM" id="MobiDB-lite"/>
    </source>
</evidence>
<feature type="compositionally biased region" description="Basic and acidic residues" evidence="1">
    <location>
        <begin position="49"/>
        <end position="73"/>
    </location>
</feature>
<organism evidence="2 3">
    <name type="scientific">Culex pipiens pipiens</name>
    <name type="common">Northern house mosquito</name>
    <dbReference type="NCBI Taxonomy" id="38569"/>
    <lineage>
        <taxon>Eukaryota</taxon>
        <taxon>Metazoa</taxon>
        <taxon>Ecdysozoa</taxon>
        <taxon>Arthropoda</taxon>
        <taxon>Hexapoda</taxon>
        <taxon>Insecta</taxon>
        <taxon>Pterygota</taxon>
        <taxon>Neoptera</taxon>
        <taxon>Endopterygota</taxon>
        <taxon>Diptera</taxon>
        <taxon>Nematocera</taxon>
        <taxon>Culicoidea</taxon>
        <taxon>Culicidae</taxon>
        <taxon>Culicinae</taxon>
        <taxon>Culicini</taxon>
        <taxon>Culex</taxon>
        <taxon>Culex</taxon>
    </lineage>
</organism>
<feature type="compositionally biased region" description="Polar residues" evidence="1">
    <location>
        <begin position="23"/>
        <end position="46"/>
    </location>
</feature>
<keyword evidence="3" id="KW-1185">Reference proteome</keyword>
<name>A0ABD1DLX2_CULPP</name>
<gene>
    <name evidence="2" type="ORF">pipiens_007286</name>
</gene>
<evidence type="ECO:0000313" key="2">
    <source>
        <dbReference type="EMBL" id="KAL1400613.1"/>
    </source>
</evidence>